<sequence length="239" mass="28063">MGVFPLLELPLEILERIGKIVLLEDIVSFINTCTKLHNLAVYRPFMELYHVTSSRKIQVIMKSPWKEIIHNTKIRWTPLTRTGTLAFMVQDKGFKFFYNNLKYFLDRIWIGSRPDDVEQFERDLSKISTNLINARDPLKFSDLKLLIKSDNTTPRKILFIESKRILWSELTQENLIELCKYLKEENIGGSAIILESVLTNLNFSIAKNNNNFDKFFVALDKIKCEENLRLIFEKKLSLQ</sequence>
<dbReference type="PROSITE" id="PS50181">
    <property type="entry name" value="FBOX"/>
    <property type="match status" value="1"/>
</dbReference>
<feature type="domain" description="F-box" evidence="1">
    <location>
        <begin position="3"/>
        <end position="52"/>
    </location>
</feature>
<evidence type="ECO:0000313" key="2">
    <source>
        <dbReference type="EMBL" id="KAJ3221777.1"/>
    </source>
</evidence>
<proteinExistence type="predicted"/>
<dbReference type="EMBL" id="JADGJW010000209">
    <property type="protein sequence ID" value="KAJ3221777.1"/>
    <property type="molecule type" value="Genomic_DNA"/>
</dbReference>
<reference evidence="2" key="1">
    <citation type="submission" date="2020-05" db="EMBL/GenBank/DDBJ databases">
        <title>Phylogenomic resolution of chytrid fungi.</title>
        <authorList>
            <person name="Stajich J.E."/>
            <person name="Amses K."/>
            <person name="Simmons R."/>
            <person name="Seto K."/>
            <person name="Myers J."/>
            <person name="Bonds A."/>
            <person name="Quandt C.A."/>
            <person name="Barry K."/>
            <person name="Liu P."/>
            <person name="Grigoriev I."/>
            <person name="Longcore J.E."/>
            <person name="James T.Y."/>
        </authorList>
    </citation>
    <scope>NUCLEOTIDE SEQUENCE</scope>
    <source>
        <strain evidence="2">JEL0476</strain>
    </source>
</reference>
<dbReference type="Proteomes" id="UP001211065">
    <property type="component" value="Unassembled WGS sequence"/>
</dbReference>
<protein>
    <recommendedName>
        <fullName evidence="1">F-box domain-containing protein</fullName>
    </recommendedName>
</protein>
<dbReference type="InterPro" id="IPR001810">
    <property type="entry name" value="F-box_dom"/>
</dbReference>
<accession>A0AAD5XWH3</accession>
<name>A0AAD5XWH3_9FUNG</name>
<dbReference type="AlphaFoldDB" id="A0AAD5XWH3"/>
<comment type="caution">
    <text evidence="2">The sequence shown here is derived from an EMBL/GenBank/DDBJ whole genome shotgun (WGS) entry which is preliminary data.</text>
</comment>
<gene>
    <name evidence="2" type="ORF">HK099_003110</name>
</gene>
<organism evidence="2 3">
    <name type="scientific">Clydaea vesicula</name>
    <dbReference type="NCBI Taxonomy" id="447962"/>
    <lineage>
        <taxon>Eukaryota</taxon>
        <taxon>Fungi</taxon>
        <taxon>Fungi incertae sedis</taxon>
        <taxon>Chytridiomycota</taxon>
        <taxon>Chytridiomycota incertae sedis</taxon>
        <taxon>Chytridiomycetes</taxon>
        <taxon>Lobulomycetales</taxon>
        <taxon>Lobulomycetaceae</taxon>
        <taxon>Clydaea</taxon>
    </lineage>
</organism>
<evidence type="ECO:0000313" key="3">
    <source>
        <dbReference type="Proteomes" id="UP001211065"/>
    </source>
</evidence>
<evidence type="ECO:0000259" key="1">
    <source>
        <dbReference type="PROSITE" id="PS50181"/>
    </source>
</evidence>
<keyword evidence="3" id="KW-1185">Reference proteome</keyword>